<dbReference type="InterPro" id="IPR001054">
    <property type="entry name" value="A/G_cyclase"/>
</dbReference>
<name>A0ABW9RHX4_9BACT</name>
<gene>
    <name evidence="3" type="ORF">E1163_01260</name>
</gene>
<accession>A0ABW9RHX4</accession>
<dbReference type="InterPro" id="IPR029787">
    <property type="entry name" value="Nucleotide_cyclase"/>
</dbReference>
<evidence type="ECO:0000313" key="3">
    <source>
        <dbReference type="EMBL" id="MTI23571.1"/>
    </source>
</evidence>
<evidence type="ECO:0000256" key="1">
    <source>
        <dbReference type="SAM" id="Phobius"/>
    </source>
</evidence>
<comment type="caution">
    <text evidence="3">The sequence shown here is derived from an EMBL/GenBank/DDBJ whole genome shotgun (WGS) entry which is preliminary data.</text>
</comment>
<dbReference type="Proteomes" id="UP000798808">
    <property type="component" value="Unassembled WGS sequence"/>
</dbReference>
<feature type="transmembrane region" description="Helical" evidence="1">
    <location>
        <begin position="53"/>
        <end position="77"/>
    </location>
</feature>
<dbReference type="EMBL" id="SMLW01000238">
    <property type="protein sequence ID" value="MTI23571.1"/>
    <property type="molecule type" value="Genomic_DNA"/>
</dbReference>
<evidence type="ECO:0000259" key="2">
    <source>
        <dbReference type="PROSITE" id="PS50125"/>
    </source>
</evidence>
<dbReference type="InterPro" id="IPR050697">
    <property type="entry name" value="Adenylyl/Guanylyl_Cyclase_3/4"/>
</dbReference>
<organism evidence="3 4">
    <name type="scientific">Fulvivirga kasyanovii</name>
    <dbReference type="NCBI Taxonomy" id="396812"/>
    <lineage>
        <taxon>Bacteria</taxon>
        <taxon>Pseudomonadati</taxon>
        <taxon>Bacteroidota</taxon>
        <taxon>Cytophagia</taxon>
        <taxon>Cytophagales</taxon>
        <taxon>Fulvivirgaceae</taxon>
        <taxon>Fulvivirga</taxon>
    </lineage>
</organism>
<feature type="transmembrane region" description="Helical" evidence="1">
    <location>
        <begin position="89"/>
        <end position="112"/>
    </location>
</feature>
<keyword evidence="1" id="KW-0812">Transmembrane</keyword>
<dbReference type="Pfam" id="PF00211">
    <property type="entry name" value="Guanylate_cyc"/>
    <property type="match status" value="1"/>
</dbReference>
<keyword evidence="1" id="KW-1133">Transmembrane helix</keyword>
<dbReference type="Gene3D" id="3.30.70.1230">
    <property type="entry name" value="Nucleotide cyclase"/>
    <property type="match status" value="1"/>
</dbReference>
<reference evidence="3 4" key="1">
    <citation type="submission" date="2019-02" db="EMBL/GenBank/DDBJ databases">
        <authorList>
            <person name="Goldberg S.R."/>
            <person name="Haltli B.A."/>
            <person name="Correa H."/>
            <person name="Russell K.G."/>
        </authorList>
    </citation>
    <scope>NUCLEOTIDE SEQUENCE [LARGE SCALE GENOMIC DNA]</scope>
    <source>
        <strain evidence="3 4">JCM 16186</strain>
    </source>
</reference>
<dbReference type="CDD" id="cd07302">
    <property type="entry name" value="CHD"/>
    <property type="match status" value="1"/>
</dbReference>
<dbReference type="PROSITE" id="PS50125">
    <property type="entry name" value="GUANYLATE_CYCLASE_2"/>
    <property type="match status" value="1"/>
</dbReference>
<feature type="transmembrane region" description="Helical" evidence="1">
    <location>
        <begin position="12"/>
        <end position="33"/>
    </location>
</feature>
<sequence length="362" mass="41182">MSLSPQTKRTISRIVPFGLIWLLLGWTFLFVEYAAIGQGNYGPTTAIRMSSDIFVFASFVVLGVGLFIGAIEVVWLKKVFSNESFTTKIIYKLLVYSLFLFTVILVAFPIAVSIQLHTHVFDPLVWQRFYDYLTSLGNVSTSVQMAVSLFISLFYAEISENIGQKILFNFFTGKYHKPVEEKRVFMFLDMKSSTTIAEKLGHIKYFELLKKYYDNLSDAILRNHGEVYQYIGDEIVVSWPLEKGIENNHCVHCFFAMKSDLNKRSGWYLSKFGVAPTFKAGLHCGKVTTGEIGALKKEIIFTGDVLNATSRIQGLCNTYDVDIIISKDLANELRPDKKYNLQPIGTQELRGRAEVMELYTVF</sequence>
<dbReference type="PANTHER" id="PTHR43081">
    <property type="entry name" value="ADENYLATE CYCLASE, TERMINAL-DIFFERENTIATION SPECIFIC-RELATED"/>
    <property type="match status" value="1"/>
</dbReference>
<keyword evidence="1" id="KW-0472">Membrane</keyword>
<evidence type="ECO:0000313" key="4">
    <source>
        <dbReference type="Proteomes" id="UP000798808"/>
    </source>
</evidence>
<dbReference type="SUPFAM" id="SSF55073">
    <property type="entry name" value="Nucleotide cyclase"/>
    <property type="match status" value="1"/>
</dbReference>
<protein>
    <submittedName>
        <fullName evidence="3">Adenylate/guanylate cyclase domain-containing protein</fullName>
    </submittedName>
</protein>
<feature type="domain" description="Guanylate cyclase" evidence="2">
    <location>
        <begin position="184"/>
        <end position="313"/>
    </location>
</feature>
<keyword evidence="4" id="KW-1185">Reference proteome</keyword>
<dbReference type="PANTHER" id="PTHR43081:SF1">
    <property type="entry name" value="ADENYLATE CYCLASE, TERMINAL-DIFFERENTIATION SPECIFIC"/>
    <property type="match status" value="1"/>
</dbReference>
<dbReference type="RefSeq" id="WP_155168712.1">
    <property type="nucleotide sequence ID" value="NZ_BAAAFL010000003.1"/>
</dbReference>
<proteinExistence type="predicted"/>